<dbReference type="InterPro" id="IPR050396">
    <property type="entry name" value="Glycosyltr_51/Transpeptidase"/>
</dbReference>
<evidence type="ECO:0000256" key="2">
    <source>
        <dbReference type="ARBA" id="ARBA00022475"/>
    </source>
</evidence>
<evidence type="ECO:0000256" key="5">
    <source>
        <dbReference type="ARBA" id="ARBA00022676"/>
    </source>
</evidence>
<dbReference type="Gene3D" id="3.40.710.10">
    <property type="entry name" value="DD-peptidase/beta-lactamase superfamily"/>
    <property type="match status" value="1"/>
</dbReference>
<feature type="domain" description="Penicillin-binding protein transpeptidase" evidence="16">
    <location>
        <begin position="374"/>
        <end position="627"/>
    </location>
</feature>
<dbReference type="InterPro" id="IPR001264">
    <property type="entry name" value="Glyco_trans_51"/>
</dbReference>
<dbReference type="PANTHER" id="PTHR32282:SF11">
    <property type="entry name" value="PENICILLIN-BINDING PROTEIN 1B"/>
    <property type="match status" value="1"/>
</dbReference>
<evidence type="ECO:0000256" key="11">
    <source>
        <dbReference type="ARBA" id="ARBA00023268"/>
    </source>
</evidence>
<dbReference type="GO" id="GO:0008955">
    <property type="term" value="F:peptidoglycan glycosyltransferase activity"/>
    <property type="evidence" value="ECO:0007669"/>
    <property type="project" value="UniProtKB-EC"/>
</dbReference>
<dbReference type="SUPFAM" id="SSF53955">
    <property type="entry name" value="Lysozyme-like"/>
    <property type="match status" value="1"/>
</dbReference>
<dbReference type="GO" id="GO:0004180">
    <property type="term" value="F:carboxypeptidase activity"/>
    <property type="evidence" value="ECO:0007669"/>
    <property type="project" value="UniProtKB-KW"/>
</dbReference>
<keyword evidence="5" id="KW-0328">Glycosyltransferase</keyword>
<keyword evidence="2" id="KW-1003">Cell membrane</keyword>
<keyword evidence="10 15" id="KW-0472">Membrane</keyword>
<dbReference type="GO" id="GO:0030288">
    <property type="term" value="C:outer membrane-bounded periplasmic space"/>
    <property type="evidence" value="ECO:0007669"/>
    <property type="project" value="TreeGrafter"/>
</dbReference>
<evidence type="ECO:0000256" key="15">
    <source>
        <dbReference type="SAM" id="Phobius"/>
    </source>
</evidence>
<protein>
    <recommendedName>
        <fullName evidence="13">peptidoglycan glycosyltransferase</fullName>
        <ecNumber evidence="13">2.4.99.28</ecNumber>
    </recommendedName>
</protein>
<dbReference type="InterPro" id="IPR023346">
    <property type="entry name" value="Lysozyme-like_dom_sf"/>
</dbReference>
<keyword evidence="11" id="KW-0511">Multifunctional enzyme</keyword>
<keyword evidence="9" id="KW-0573">Peptidoglycan synthesis</keyword>
<feature type="domain" description="Glycosyl transferase family 51" evidence="17">
    <location>
        <begin position="63"/>
        <end position="239"/>
    </location>
</feature>
<proteinExistence type="predicted"/>
<dbReference type="GO" id="GO:0008658">
    <property type="term" value="F:penicillin binding"/>
    <property type="evidence" value="ECO:0007669"/>
    <property type="project" value="InterPro"/>
</dbReference>
<dbReference type="SUPFAM" id="SSF56601">
    <property type="entry name" value="beta-lactamase/transpeptidase-like"/>
    <property type="match status" value="1"/>
</dbReference>
<dbReference type="GO" id="GO:0009252">
    <property type="term" value="P:peptidoglycan biosynthetic process"/>
    <property type="evidence" value="ECO:0007669"/>
    <property type="project" value="UniProtKB-KW"/>
</dbReference>
<keyword evidence="4" id="KW-0645">Protease</keyword>
<evidence type="ECO:0000256" key="8">
    <source>
        <dbReference type="ARBA" id="ARBA00022960"/>
    </source>
</evidence>
<dbReference type="GO" id="GO:0006508">
    <property type="term" value="P:proteolysis"/>
    <property type="evidence" value="ECO:0007669"/>
    <property type="project" value="UniProtKB-KW"/>
</dbReference>
<keyword evidence="6" id="KW-0808">Transferase</keyword>
<evidence type="ECO:0000256" key="12">
    <source>
        <dbReference type="ARBA" id="ARBA00023316"/>
    </source>
</evidence>
<comment type="subcellular location">
    <subcellularLocation>
        <location evidence="1">Cell membrane</location>
    </subcellularLocation>
</comment>
<dbReference type="AlphaFoldDB" id="A0A381ST67"/>
<dbReference type="Pfam" id="PF00912">
    <property type="entry name" value="Transgly"/>
    <property type="match status" value="1"/>
</dbReference>
<evidence type="ECO:0000256" key="9">
    <source>
        <dbReference type="ARBA" id="ARBA00022984"/>
    </source>
</evidence>
<reference evidence="18" key="1">
    <citation type="submission" date="2018-05" db="EMBL/GenBank/DDBJ databases">
        <authorList>
            <person name="Lanie J.A."/>
            <person name="Ng W.-L."/>
            <person name="Kazmierczak K.M."/>
            <person name="Andrzejewski T.M."/>
            <person name="Davidsen T.M."/>
            <person name="Wayne K.J."/>
            <person name="Tettelin H."/>
            <person name="Glass J.I."/>
            <person name="Rusch D."/>
            <person name="Podicherti R."/>
            <person name="Tsui H.-C.T."/>
            <person name="Winkler M.E."/>
        </authorList>
    </citation>
    <scope>NUCLEOTIDE SEQUENCE</scope>
</reference>
<evidence type="ECO:0000256" key="13">
    <source>
        <dbReference type="ARBA" id="ARBA00044770"/>
    </source>
</evidence>
<evidence type="ECO:0000256" key="3">
    <source>
        <dbReference type="ARBA" id="ARBA00022645"/>
    </source>
</evidence>
<dbReference type="InterPro" id="IPR036950">
    <property type="entry name" value="PBP_transglycosylase"/>
</dbReference>
<keyword evidence="8" id="KW-0133">Cell shape</keyword>
<dbReference type="GO" id="GO:0071555">
    <property type="term" value="P:cell wall organization"/>
    <property type="evidence" value="ECO:0007669"/>
    <property type="project" value="UniProtKB-KW"/>
</dbReference>
<evidence type="ECO:0000259" key="16">
    <source>
        <dbReference type="Pfam" id="PF00905"/>
    </source>
</evidence>
<evidence type="ECO:0000256" key="1">
    <source>
        <dbReference type="ARBA" id="ARBA00004236"/>
    </source>
</evidence>
<dbReference type="GO" id="GO:0005886">
    <property type="term" value="C:plasma membrane"/>
    <property type="evidence" value="ECO:0007669"/>
    <property type="project" value="UniProtKB-SubCell"/>
</dbReference>
<gene>
    <name evidence="18" type="ORF">METZ01_LOCUS60044</name>
</gene>
<accession>A0A381ST67</accession>
<dbReference type="EMBL" id="UINC01003536">
    <property type="protein sequence ID" value="SVA07190.1"/>
    <property type="molecule type" value="Genomic_DNA"/>
</dbReference>
<dbReference type="Pfam" id="PF00905">
    <property type="entry name" value="Transpeptidase"/>
    <property type="match status" value="1"/>
</dbReference>
<evidence type="ECO:0000256" key="7">
    <source>
        <dbReference type="ARBA" id="ARBA00022801"/>
    </source>
</evidence>
<evidence type="ECO:0000256" key="6">
    <source>
        <dbReference type="ARBA" id="ARBA00022679"/>
    </source>
</evidence>
<comment type="catalytic activity">
    <reaction evidence="14">
        <text>[GlcNAc-(1-&gt;4)-Mur2Ac(oyl-L-Ala-gamma-D-Glu-L-Lys-D-Ala-D-Ala)](n)-di-trans,octa-cis-undecaprenyl diphosphate + beta-D-GlcNAc-(1-&gt;4)-Mur2Ac(oyl-L-Ala-gamma-D-Glu-L-Lys-D-Ala-D-Ala)-di-trans,octa-cis-undecaprenyl diphosphate = [GlcNAc-(1-&gt;4)-Mur2Ac(oyl-L-Ala-gamma-D-Glu-L-Lys-D-Ala-D-Ala)](n+1)-di-trans,octa-cis-undecaprenyl diphosphate + di-trans,octa-cis-undecaprenyl diphosphate + H(+)</text>
        <dbReference type="Rhea" id="RHEA:23708"/>
        <dbReference type="Rhea" id="RHEA-COMP:9602"/>
        <dbReference type="Rhea" id="RHEA-COMP:9603"/>
        <dbReference type="ChEBI" id="CHEBI:15378"/>
        <dbReference type="ChEBI" id="CHEBI:58405"/>
        <dbReference type="ChEBI" id="CHEBI:60033"/>
        <dbReference type="ChEBI" id="CHEBI:78435"/>
        <dbReference type="EC" id="2.4.99.28"/>
    </reaction>
</comment>
<evidence type="ECO:0000259" key="17">
    <source>
        <dbReference type="Pfam" id="PF00912"/>
    </source>
</evidence>
<keyword evidence="7" id="KW-0378">Hydrolase</keyword>
<keyword evidence="12" id="KW-0961">Cell wall biogenesis/degradation</keyword>
<keyword evidence="15" id="KW-0812">Transmembrane</keyword>
<dbReference type="InterPro" id="IPR001460">
    <property type="entry name" value="PCN-bd_Tpept"/>
</dbReference>
<keyword evidence="3" id="KW-0121">Carboxypeptidase</keyword>
<dbReference type="GO" id="GO:0008360">
    <property type="term" value="P:regulation of cell shape"/>
    <property type="evidence" value="ECO:0007669"/>
    <property type="project" value="UniProtKB-KW"/>
</dbReference>
<evidence type="ECO:0000256" key="4">
    <source>
        <dbReference type="ARBA" id="ARBA00022670"/>
    </source>
</evidence>
<organism evidence="18">
    <name type="scientific">marine metagenome</name>
    <dbReference type="NCBI Taxonomy" id="408172"/>
    <lineage>
        <taxon>unclassified sequences</taxon>
        <taxon>metagenomes</taxon>
        <taxon>ecological metagenomes</taxon>
    </lineage>
</organism>
<evidence type="ECO:0000256" key="10">
    <source>
        <dbReference type="ARBA" id="ARBA00023136"/>
    </source>
</evidence>
<feature type="transmembrane region" description="Helical" evidence="15">
    <location>
        <begin position="14"/>
        <end position="34"/>
    </location>
</feature>
<sequence length="722" mass="82115">VAVKKKKTSSTGKIIFRVLIIFFGFTFLSVGYFWTLSRDLPSLEQLENYDPDLVTRIFSADGVLLKELYTQRRVFVDLEEIPADLVNAAVASEDRRFYSHWGISLRDVIRAVVINAIPPPRFRQGFSSITQQLARNLYDTIGFKKTITRKLKEMITAIQIERTYTKEEILEMYVNSIHFGHGTFGAQAAAKRYFKKDASDLTLDECAMLVGILPRPATYSPINNPERAMRRRNIVLRLMRKQNLITQSRYAEARALELRVTPGRDDLGKAPYFTEHVRRILEQEDEALDLNIYRDGLIIYTTLDSRLQTAAENAVMQTVVANQEKLNSRLFKDRDEFEELAYLGIYPEDSVKVMLEGKAPLYEELRDKLLVQTAFVAVEPKTGHIKAMIGGRPDYYDQFNRATQAQRQPGSIFKPFIYTTAIDNGYAVTHQLLNQPVVLNIQSASGEWEKWMPSNYDGTTGGLTTLREGLRRSLNLISVRMVQELVPPEVVANTARRMHLTTPIRAVDAIALGTSEVYPLEVTSSYATFSNSGVWSKPMAIQRIVDRFGVTIKEYSPHREEVLSEETAFMMNDLLRTVLDQGTGGRARWMYKFTHPAGGKTGTTQNWTDAWFVGYSPYLAAGVWFGVDDPKVSLGSKQDGSRAALPAWARFMRAAHDSMGWKHKDFPQPDGISKEKICTVSKDFPTRYCPVEEEFFITKYAPTRSCRIHTEGSPRRSRERSG</sequence>
<name>A0A381ST67_9ZZZZ</name>
<dbReference type="PANTHER" id="PTHR32282">
    <property type="entry name" value="BINDING PROTEIN TRANSPEPTIDASE, PUTATIVE-RELATED"/>
    <property type="match status" value="1"/>
</dbReference>
<dbReference type="Gene3D" id="1.10.3810.10">
    <property type="entry name" value="Biosynthetic peptidoglycan transglycosylase-like"/>
    <property type="match status" value="1"/>
</dbReference>
<evidence type="ECO:0000313" key="18">
    <source>
        <dbReference type="EMBL" id="SVA07190.1"/>
    </source>
</evidence>
<feature type="non-terminal residue" evidence="18">
    <location>
        <position position="1"/>
    </location>
</feature>
<dbReference type="EC" id="2.4.99.28" evidence="13"/>
<keyword evidence="15" id="KW-1133">Transmembrane helix</keyword>
<dbReference type="NCBIfam" id="TIGR02074">
    <property type="entry name" value="PBP_1a_fam"/>
    <property type="match status" value="1"/>
</dbReference>
<dbReference type="FunFam" id="1.10.3810.10:FF:000001">
    <property type="entry name" value="Penicillin-binding protein 1A"/>
    <property type="match status" value="1"/>
</dbReference>
<dbReference type="InterPro" id="IPR012338">
    <property type="entry name" value="Beta-lactam/transpept-like"/>
</dbReference>
<evidence type="ECO:0000256" key="14">
    <source>
        <dbReference type="ARBA" id="ARBA00049902"/>
    </source>
</evidence>